<evidence type="ECO:0000256" key="1">
    <source>
        <dbReference type="SAM" id="MobiDB-lite"/>
    </source>
</evidence>
<evidence type="ECO:0000313" key="2">
    <source>
        <dbReference type="EMBL" id="GIG82962.1"/>
    </source>
</evidence>
<comment type="caution">
    <text evidence="2">The sequence shown here is derived from an EMBL/GenBank/DDBJ whole genome shotgun (WGS) entry which is preliminary data.</text>
</comment>
<accession>A0A8J3V9V4</accession>
<keyword evidence="3" id="KW-1185">Reference proteome</keyword>
<reference evidence="2 3" key="1">
    <citation type="submission" date="2021-01" db="EMBL/GenBank/DDBJ databases">
        <title>Whole genome shotgun sequence of Planotetraspora kaengkrachanensis NBRC 104272.</title>
        <authorList>
            <person name="Komaki H."/>
            <person name="Tamura T."/>
        </authorList>
    </citation>
    <scope>NUCLEOTIDE SEQUENCE [LARGE SCALE GENOMIC DNA]</scope>
    <source>
        <strain evidence="2 3">NBRC 104272</strain>
    </source>
</reference>
<evidence type="ECO:0000313" key="3">
    <source>
        <dbReference type="Proteomes" id="UP000630097"/>
    </source>
</evidence>
<organism evidence="2 3">
    <name type="scientific">Planotetraspora kaengkrachanensis</name>
    <dbReference type="NCBI Taxonomy" id="575193"/>
    <lineage>
        <taxon>Bacteria</taxon>
        <taxon>Bacillati</taxon>
        <taxon>Actinomycetota</taxon>
        <taxon>Actinomycetes</taxon>
        <taxon>Streptosporangiales</taxon>
        <taxon>Streptosporangiaceae</taxon>
        <taxon>Planotetraspora</taxon>
    </lineage>
</organism>
<dbReference type="EMBL" id="BONV01000035">
    <property type="protein sequence ID" value="GIG82962.1"/>
    <property type="molecule type" value="Genomic_DNA"/>
</dbReference>
<dbReference type="AlphaFoldDB" id="A0A8J3V9V4"/>
<protein>
    <submittedName>
        <fullName evidence="2">Uncharacterized protein</fullName>
    </submittedName>
</protein>
<feature type="region of interest" description="Disordered" evidence="1">
    <location>
        <begin position="160"/>
        <end position="181"/>
    </location>
</feature>
<gene>
    <name evidence="2" type="ORF">Pka01_60890</name>
</gene>
<sequence>MSASGFVCAVLVLLTRLAVGHQTDLAYEARGGGRQSLARWDYGNLASRARGRVQTECIVRRTEVAAMTTTSATLPEGVIEVDGMLWKPKPGVTATAEEFIAARTRFVEINCDGRWNPWVLDERRAELDEAIAIMGQWTRAEPGHRRLTLKQLEARWEREDRKLERERAAADKQREARKQHYDPERAQARLSLIENLSILDHLQTELAAFRDGSRFPGMEPVKRQKEMAELETKIERVQEFVKRLEAEVGDPEEVIDKNGWLPGERREALLFQYKYDREFAVRDLRKQLADLRSTYKASKDRKERSDLRFKISMAQHKLGDLLAVSELAAEQMCSECATPMFKHGWVTPPYDGPCPAWPGWAKRIQRVREMFKAAVEASKGRKKPPAPPPLKPEPLAVTGLPIAEIMARLAELQEQFPDAEVRRGRANRWELWPAKS</sequence>
<dbReference type="Proteomes" id="UP000630097">
    <property type="component" value="Unassembled WGS sequence"/>
</dbReference>
<name>A0A8J3V9V4_9ACTN</name>
<proteinExistence type="predicted"/>